<evidence type="ECO:0000313" key="3">
    <source>
        <dbReference type="Proteomes" id="UP001314170"/>
    </source>
</evidence>
<organism evidence="2 3">
    <name type="scientific">Dovyalis caffra</name>
    <dbReference type="NCBI Taxonomy" id="77055"/>
    <lineage>
        <taxon>Eukaryota</taxon>
        <taxon>Viridiplantae</taxon>
        <taxon>Streptophyta</taxon>
        <taxon>Embryophyta</taxon>
        <taxon>Tracheophyta</taxon>
        <taxon>Spermatophyta</taxon>
        <taxon>Magnoliopsida</taxon>
        <taxon>eudicotyledons</taxon>
        <taxon>Gunneridae</taxon>
        <taxon>Pentapetalae</taxon>
        <taxon>rosids</taxon>
        <taxon>fabids</taxon>
        <taxon>Malpighiales</taxon>
        <taxon>Salicaceae</taxon>
        <taxon>Flacourtieae</taxon>
        <taxon>Dovyalis</taxon>
    </lineage>
</organism>
<dbReference type="AlphaFoldDB" id="A0AAV1RZ22"/>
<dbReference type="Proteomes" id="UP001314170">
    <property type="component" value="Unassembled WGS sequence"/>
</dbReference>
<dbReference type="EMBL" id="CAWUPB010001160">
    <property type="protein sequence ID" value="CAK7342844.1"/>
    <property type="molecule type" value="Genomic_DNA"/>
</dbReference>
<feature type="region of interest" description="Disordered" evidence="1">
    <location>
        <begin position="30"/>
        <end position="49"/>
    </location>
</feature>
<name>A0AAV1RZ22_9ROSI</name>
<comment type="caution">
    <text evidence="2">The sequence shown here is derived from an EMBL/GenBank/DDBJ whole genome shotgun (WGS) entry which is preliminary data.</text>
</comment>
<protein>
    <submittedName>
        <fullName evidence="2">Uncharacterized protein</fullName>
    </submittedName>
</protein>
<evidence type="ECO:0000256" key="1">
    <source>
        <dbReference type="SAM" id="MobiDB-lite"/>
    </source>
</evidence>
<evidence type="ECO:0000313" key="2">
    <source>
        <dbReference type="EMBL" id="CAK7342844.1"/>
    </source>
</evidence>
<accession>A0AAV1RZ22</accession>
<gene>
    <name evidence="2" type="ORF">DCAF_LOCUS17004</name>
</gene>
<proteinExistence type="predicted"/>
<keyword evidence="3" id="KW-1185">Reference proteome</keyword>
<reference evidence="2 3" key="1">
    <citation type="submission" date="2024-01" db="EMBL/GenBank/DDBJ databases">
        <authorList>
            <person name="Waweru B."/>
        </authorList>
    </citation>
    <scope>NUCLEOTIDE SEQUENCE [LARGE SCALE GENOMIC DNA]</scope>
</reference>
<sequence>MEVITYNDEQDKEDLNEISEKTKVQAISTARGLDRSASHGGRTTLFNQPTFHNNTQKIKRARRRHKFIFVCSTLSSSSSS</sequence>